<comment type="caution">
    <text evidence="1">The sequence shown here is derived from an EMBL/GenBank/DDBJ whole genome shotgun (WGS) entry which is preliminary data.</text>
</comment>
<accession>A0ACB6ZAF4</accession>
<dbReference type="EMBL" id="MU118057">
    <property type="protein sequence ID" value="KAF9646469.1"/>
    <property type="molecule type" value="Genomic_DNA"/>
</dbReference>
<reference evidence="1" key="1">
    <citation type="submission" date="2019-10" db="EMBL/GenBank/DDBJ databases">
        <authorList>
            <consortium name="DOE Joint Genome Institute"/>
            <person name="Kuo A."/>
            <person name="Miyauchi S."/>
            <person name="Kiss E."/>
            <person name="Drula E."/>
            <person name="Kohler A."/>
            <person name="Sanchez-Garcia M."/>
            <person name="Andreopoulos B."/>
            <person name="Barry K.W."/>
            <person name="Bonito G."/>
            <person name="Buee M."/>
            <person name="Carver A."/>
            <person name="Chen C."/>
            <person name="Cichocki N."/>
            <person name="Clum A."/>
            <person name="Culley D."/>
            <person name="Crous P.W."/>
            <person name="Fauchery L."/>
            <person name="Girlanda M."/>
            <person name="Hayes R."/>
            <person name="Keri Z."/>
            <person name="Labutti K."/>
            <person name="Lipzen A."/>
            <person name="Lombard V."/>
            <person name="Magnuson J."/>
            <person name="Maillard F."/>
            <person name="Morin E."/>
            <person name="Murat C."/>
            <person name="Nolan M."/>
            <person name="Ohm R."/>
            <person name="Pangilinan J."/>
            <person name="Pereira M."/>
            <person name="Perotto S."/>
            <person name="Peter M."/>
            <person name="Riley R."/>
            <person name="Sitrit Y."/>
            <person name="Stielow B."/>
            <person name="Szollosi G."/>
            <person name="Zifcakova L."/>
            <person name="Stursova M."/>
            <person name="Spatafora J.W."/>
            <person name="Tedersoo L."/>
            <person name="Vaario L.-M."/>
            <person name="Yamada A."/>
            <person name="Yan M."/>
            <person name="Wang P."/>
            <person name="Xu J."/>
            <person name="Bruns T."/>
            <person name="Baldrian P."/>
            <person name="Vilgalys R."/>
            <person name="Henrissat B."/>
            <person name="Grigoriev I.V."/>
            <person name="Hibbett D."/>
            <person name="Nagy L.G."/>
            <person name="Martin F.M."/>
        </authorList>
    </citation>
    <scope>NUCLEOTIDE SEQUENCE</scope>
    <source>
        <strain evidence="1">P2</strain>
    </source>
</reference>
<protein>
    <submittedName>
        <fullName evidence="1">Uncharacterized protein</fullName>
    </submittedName>
</protein>
<name>A0ACB6ZAF4_THEGA</name>
<dbReference type="Proteomes" id="UP000886501">
    <property type="component" value="Unassembled WGS sequence"/>
</dbReference>
<keyword evidence="2" id="KW-1185">Reference proteome</keyword>
<organism evidence="1 2">
    <name type="scientific">Thelephora ganbajun</name>
    <name type="common">Ganba fungus</name>
    <dbReference type="NCBI Taxonomy" id="370292"/>
    <lineage>
        <taxon>Eukaryota</taxon>
        <taxon>Fungi</taxon>
        <taxon>Dikarya</taxon>
        <taxon>Basidiomycota</taxon>
        <taxon>Agaricomycotina</taxon>
        <taxon>Agaricomycetes</taxon>
        <taxon>Thelephorales</taxon>
        <taxon>Thelephoraceae</taxon>
        <taxon>Thelephora</taxon>
    </lineage>
</organism>
<sequence>MYRRLKPFPRFQGGWIQSMFEWWERRNKGHLADTTPWSWVWSSPLARTLRFSLVRPRVTLVAPEINETNQGAPHVGLVV</sequence>
<gene>
    <name evidence="1" type="ORF">BDM02DRAFT_3018426</name>
</gene>
<proteinExistence type="predicted"/>
<reference evidence="1" key="2">
    <citation type="journal article" date="2020" name="Nat. Commun.">
        <title>Large-scale genome sequencing of mycorrhizal fungi provides insights into the early evolution of symbiotic traits.</title>
        <authorList>
            <person name="Miyauchi S."/>
            <person name="Kiss E."/>
            <person name="Kuo A."/>
            <person name="Drula E."/>
            <person name="Kohler A."/>
            <person name="Sanchez-Garcia M."/>
            <person name="Morin E."/>
            <person name="Andreopoulos B."/>
            <person name="Barry K.W."/>
            <person name="Bonito G."/>
            <person name="Buee M."/>
            <person name="Carver A."/>
            <person name="Chen C."/>
            <person name="Cichocki N."/>
            <person name="Clum A."/>
            <person name="Culley D."/>
            <person name="Crous P.W."/>
            <person name="Fauchery L."/>
            <person name="Girlanda M."/>
            <person name="Hayes R.D."/>
            <person name="Keri Z."/>
            <person name="LaButti K."/>
            <person name="Lipzen A."/>
            <person name="Lombard V."/>
            <person name="Magnuson J."/>
            <person name="Maillard F."/>
            <person name="Murat C."/>
            <person name="Nolan M."/>
            <person name="Ohm R.A."/>
            <person name="Pangilinan J."/>
            <person name="Pereira M.F."/>
            <person name="Perotto S."/>
            <person name="Peter M."/>
            <person name="Pfister S."/>
            <person name="Riley R."/>
            <person name="Sitrit Y."/>
            <person name="Stielow J.B."/>
            <person name="Szollosi G."/>
            <person name="Zifcakova L."/>
            <person name="Stursova M."/>
            <person name="Spatafora J.W."/>
            <person name="Tedersoo L."/>
            <person name="Vaario L.M."/>
            <person name="Yamada A."/>
            <person name="Yan M."/>
            <person name="Wang P."/>
            <person name="Xu J."/>
            <person name="Bruns T."/>
            <person name="Baldrian P."/>
            <person name="Vilgalys R."/>
            <person name="Dunand C."/>
            <person name="Henrissat B."/>
            <person name="Grigoriev I.V."/>
            <person name="Hibbett D."/>
            <person name="Nagy L.G."/>
            <person name="Martin F.M."/>
        </authorList>
    </citation>
    <scope>NUCLEOTIDE SEQUENCE</scope>
    <source>
        <strain evidence="1">P2</strain>
    </source>
</reference>
<evidence type="ECO:0000313" key="1">
    <source>
        <dbReference type="EMBL" id="KAF9646469.1"/>
    </source>
</evidence>
<evidence type="ECO:0000313" key="2">
    <source>
        <dbReference type="Proteomes" id="UP000886501"/>
    </source>
</evidence>